<sequence>MEQLLIAMILAIGMSPALVGATDIGASISIGQPGFYGRLDIGDYPPPQLIYRQPRYIERGAMERQPIYLRVPRSHSRNWKRHCRQYNACGERVYFVQEGWYNREYAPRYQERHHGRGGEQRAEHPEGGWSDRHGGGREH</sequence>
<evidence type="ECO:0000313" key="2">
    <source>
        <dbReference type="EMBL" id="BBE50711.1"/>
    </source>
</evidence>
<dbReference type="STRING" id="1188319.OYT1_02640"/>
<dbReference type="OrthoDB" id="8536851at2"/>
<dbReference type="AlphaFoldDB" id="A0A2Z6GAV9"/>
<accession>A0A2Z6GAV9</accession>
<keyword evidence="3" id="KW-1185">Reference proteome</keyword>
<reference evidence="2 3" key="1">
    <citation type="submission" date="2018-06" db="EMBL/GenBank/DDBJ databases">
        <title>OYT1 Genome Sequencing.</title>
        <authorList>
            <person name="Kato S."/>
            <person name="Itoh T."/>
            <person name="Ohkuma M."/>
        </authorList>
    </citation>
    <scope>NUCLEOTIDE SEQUENCE [LARGE SCALE GENOMIC DNA]</scope>
    <source>
        <strain evidence="2 3">OYT1</strain>
    </source>
</reference>
<evidence type="ECO:0000313" key="3">
    <source>
        <dbReference type="Proteomes" id="UP000033070"/>
    </source>
</evidence>
<protein>
    <submittedName>
        <fullName evidence="2">Uncharacterized protein</fullName>
    </submittedName>
</protein>
<name>A0A2Z6GAV9_9PROT</name>
<evidence type="ECO:0000256" key="1">
    <source>
        <dbReference type="SAM" id="MobiDB-lite"/>
    </source>
</evidence>
<proteinExistence type="predicted"/>
<feature type="region of interest" description="Disordered" evidence="1">
    <location>
        <begin position="111"/>
        <end position="139"/>
    </location>
</feature>
<dbReference type="RefSeq" id="WP_062627731.1">
    <property type="nucleotide sequence ID" value="NZ_AP018738.1"/>
</dbReference>
<organism evidence="2 3">
    <name type="scientific">Ferriphaselus amnicola</name>
    <dbReference type="NCBI Taxonomy" id="1188319"/>
    <lineage>
        <taxon>Bacteria</taxon>
        <taxon>Pseudomonadati</taxon>
        <taxon>Pseudomonadota</taxon>
        <taxon>Betaproteobacteria</taxon>
        <taxon>Nitrosomonadales</taxon>
        <taxon>Gallionellaceae</taxon>
        <taxon>Ferriphaselus</taxon>
    </lineage>
</organism>
<gene>
    <name evidence="2" type="ORF">OYT1_ch1151</name>
</gene>
<dbReference type="Proteomes" id="UP000033070">
    <property type="component" value="Chromosome"/>
</dbReference>
<dbReference type="KEGG" id="fam:OYT1_ch1151"/>
<dbReference type="EMBL" id="AP018738">
    <property type="protein sequence ID" value="BBE50711.1"/>
    <property type="molecule type" value="Genomic_DNA"/>
</dbReference>